<dbReference type="SFLD" id="SFLDS00019">
    <property type="entry name" value="Glutathione_Transferase_(cytos"/>
    <property type="match status" value="1"/>
</dbReference>
<dbReference type="Pfam" id="PF02798">
    <property type="entry name" value="GST_N"/>
    <property type="match status" value="1"/>
</dbReference>
<organism evidence="3 4">
    <name type="scientific">Marinomonas piezotolerans</name>
    <dbReference type="NCBI Taxonomy" id="2213058"/>
    <lineage>
        <taxon>Bacteria</taxon>
        <taxon>Pseudomonadati</taxon>
        <taxon>Pseudomonadota</taxon>
        <taxon>Gammaproteobacteria</taxon>
        <taxon>Oceanospirillales</taxon>
        <taxon>Oceanospirillaceae</taxon>
        <taxon>Marinomonas</taxon>
    </lineage>
</organism>
<dbReference type="PANTHER" id="PTHR44051:SF9">
    <property type="entry name" value="GLUTATHIONE S-TRANSFERASE 1"/>
    <property type="match status" value="1"/>
</dbReference>
<dbReference type="GO" id="GO:0016740">
    <property type="term" value="F:transferase activity"/>
    <property type="evidence" value="ECO:0007669"/>
    <property type="project" value="UniProtKB-KW"/>
</dbReference>
<reference evidence="3 4" key="1">
    <citation type="submission" date="2018-06" db="EMBL/GenBank/DDBJ databases">
        <title>Marinomonas sp. YLB-05 draft genome sequence.</title>
        <authorList>
            <person name="Yu L."/>
            <person name="Tang X."/>
        </authorList>
    </citation>
    <scope>NUCLEOTIDE SEQUENCE [LARGE SCALE GENOMIC DNA]</scope>
    <source>
        <strain evidence="3 4">YLB-05</strain>
    </source>
</reference>
<dbReference type="Gene3D" id="1.20.1050.10">
    <property type="match status" value="1"/>
</dbReference>
<dbReference type="InterPro" id="IPR036249">
    <property type="entry name" value="Thioredoxin-like_sf"/>
</dbReference>
<dbReference type="SFLD" id="SFLDG00358">
    <property type="entry name" value="Main_(cytGST)"/>
    <property type="match status" value="1"/>
</dbReference>
<dbReference type="PANTHER" id="PTHR44051">
    <property type="entry name" value="GLUTATHIONE S-TRANSFERASE-RELATED"/>
    <property type="match status" value="1"/>
</dbReference>
<dbReference type="SUPFAM" id="SSF47616">
    <property type="entry name" value="GST C-terminal domain-like"/>
    <property type="match status" value="1"/>
</dbReference>
<name>A0A370U9U2_9GAMM</name>
<dbReference type="InterPro" id="IPR040079">
    <property type="entry name" value="Glutathione_S-Trfase"/>
</dbReference>
<evidence type="ECO:0000256" key="1">
    <source>
        <dbReference type="RuleBase" id="RU003494"/>
    </source>
</evidence>
<dbReference type="SUPFAM" id="SSF52833">
    <property type="entry name" value="Thioredoxin-like"/>
    <property type="match status" value="1"/>
</dbReference>
<dbReference type="EMBL" id="QKRA01000003">
    <property type="protein sequence ID" value="RDL44557.1"/>
    <property type="molecule type" value="Genomic_DNA"/>
</dbReference>
<evidence type="ECO:0000313" key="4">
    <source>
        <dbReference type="Proteomes" id="UP000254326"/>
    </source>
</evidence>
<dbReference type="SFLD" id="SFLDG01150">
    <property type="entry name" value="Main.1:_Beta-like"/>
    <property type="match status" value="1"/>
</dbReference>
<comment type="similarity">
    <text evidence="1">Belongs to the GST superfamily.</text>
</comment>
<dbReference type="Proteomes" id="UP000254326">
    <property type="component" value="Unassembled WGS sequence"/>
</dbReference>
<keyword evidence="3" id="KW-0808">Transferase</keyword>
<feature type="domain" description="GST N-terminal" evidence="2">
    <location>
        <begin position="1"/>
        <end position="80"/>
    </location>
</feature>
<dbReference type="InterPro" id="IPR004045">
    <property type="entry name" value="Glutathione_S-Trfase_N"/>
</dbReference>
<protein>
    <submittedName>
        <fullName evidence="3">Glutathione S-transferase</fullName>
    </submittedName>
</protein>
<evidence type="ECO:0000313" key="3">
    <source>
        <dbReference type="EMBL" id="RDL44557.1"/>
    </source>
</evidence>
<dbReference type="CDD" id="cd03189">
    <property type="entry name" value="GST_C_GTT1_like"/>
    <property type="match status" value="1"/>
</dbReference>
<dbReference type="InterPro" id="IPR036282">
    <property type="entry name" value="Glutathione-S-Trfase_C_sf"/>
</dbReference>
<dbReference type="Gene3D" id="3.40.30.10">
    <property type="entry name" value="Glutaredoxin"/>
    <property type="match status" value="1"/>
</dbReference>
<dbReference type="PROSITE" id="PS50404">
    <property type="entry name" value="GST_NTER"/>
    <property type="match status" value="1"/>
</dbReference>
<dbReference type="InterPro" id="IPR004046">
    <property type="entry name" value="GST_C"/>
</dbReference>
<proteinExistence type="inferred from homology"/>
<gene>
    <name evidence="3" type="ORF">DN730_09195</name>
</gene>
<comment type="caution">
    <text evidence="3">The sequence shown here is derived from an EMBL/GenBank/DDBJ whole genome shotgun (WGS) entry which is preliminary data.</text>
</comment>
<dbReference type="OrthoDB" id="9810080at2"/>
<dbReference type="Pfam" id="PF00043">
    <property type="entry name" value="GST_C"/>
    <property type="match status" value="1"/>
</dbReference>
<sequence length="220" mass="25036">MLVLHHLENSRSQRIAWALEAIGVEYEVQTYLRTAEQTAPESLKRIHPLGHAPVLQDGDIVLAESGAILEFLADQYDSTRVLKPEGKQAVIDYRYWLHFAEGSFMPLLLMLLLFRKIPQQKMPFFVKPIARSICKKVEASFIAPRLNDVINLVEGHLGEQKWFAGDQCSAADMQMSFPLLALKEVMNLSSYPNITRWITMIRSEPAYQSAANRVGEFQAF</sequence>
<keyword evidence="4" id="KW-1185">Reference proteome</keyword>
<dbReference type="CDD" id="cd03046">
    <property type="entry name" value="GST_N_GTT1_like"/>
    <property type="match status" value="1"/>
</dbReference>
<accession>A0A370U9U2</accession>
<evidence type="ECO:0000259" key="2">
    <source>
        <dbReference type="PROSITE" id="PS50404"/>
    </source>
</evidence>
<dbReference type="RefSeq" id="WP_115467820.1">
    <property type="nucleotide sequence ID" value="NZ_QKRA01000003.1"/>
</dbReference>
<dbReference type="AlphaFoldDB" id="A0A370U9U2"/>